<name>A0A8C3GWV1_CORMO</name>
<evidence type="ECO:0000256" key="5">
    <source>
        <dbReference type="ARBA" id="ARBA00023136"/>
    </source>
</evidence>
<keyword evidence="8" id="KW-0393">Immunoglobulin domain</keyword>
<dbReference type="Proteomes" id="UP000694553">
    <property type="component" value="Unassembled WGS sequence"/>
</dbReference>
<keyword evidence="2 10" id="KW-0812">Transmembrane</keyword>
<sequence>MDVLQVTWQKRNGTSFQNMATYSPVHGLRLIGSFQKKVRFTRATPKASAITLQNLTLEDESYYKCIFSVFRHGSISKDIRLNIQTISELTVEFHSLLPTEGLLTAVCSATGKPAPNITWLHDRGLEEAPEVHHIQNTNGTVTVASRVTFSAKHPHVLFCLLDHPQGRKMKALHLEKGGEDVQKSTVIITSILTAVLLLSVLIYCGVRLNNSRRNKQKTHRTPTTPAKETGSQQDLGERASESLHTPKEQHITYQNEKQTPGSTLRKRWNGNLGLRKSWRPLFLEETQNLNSSFQSELKSGPAGLSIKELGCSPMKQDGEAMAREGVQVTPQPSCSPAQQWKDGHQPAPQVQRSTGAHACSGAHTKDSEEAAACPGSSQGCPRRSLVLRSVWETHPDESISGAPSELRTSLPEGYGHVVPCK</sequence>
<feature type="transmembrane region" description="Helical" evidence="10">
    <location>
        <begin position="186"/>
        <end position="206"/>
    </location>
</feature>
<dbReference type="OMA" id="ANFSCNF"/>
<feature type="compositionally biased region" description="Basic and acidic residues" evidence="9">
    <location>
        <begin position="235"/>
        <end position="249"/>
    </location>
</feature>
<evidence type="ECO:0000256" key="3">
    <source>
        <dbReference type="ARBA" id="ARBA00022729"/>
    </source>
</evidence>
<dbReference type="GO" id="GO:0030424">
    <property type="term" value="C:axon"/>
    <property type="evidence" value="ECO:0007669"/>
    <property type="project" value="TreeGrafter"/>
</dbReference>
<dbReference type="InterPro" id="IPR007110">
    <property type="entry name" value="Ig-like_dom"/>
</dbReference>
<evidence type="ECO:0000313" key="12">
    <source>
        <dbReference type="Proteomes" id="UP000694553"/>
    </source>
</evidence>
<dbReference type="AlphaFoldDB" id="A0A8C3GWV1"/>
<dbReference type="PANTHER" id="PTHR46841">
    <property type="entry name" value="OX-2 MEMBRANE GLYCOPROTEIN"/>
    <property type="match status" value="1"/>
</dbReference>
<dbReference type="SUPFAM" id="SSF48726">
    <property type="entry name" value="Immunoglobulin"/>
    <property type="match status" value="2"/>
</dbReference>
<dbReference type="InterPro" id="IPR047164">
    <property type="entry name" value="OX2G-like"/>
</dbReference>
<evidence type="ECO:0000256" key="4">
    <source>
        <dbReference type="ARBA" id="ARBA00022989"/>
    </source>
</evidence>
<comment type="subcellular location">
    <subcellularLocation>
        <location evidence="1">Membrane</location>
        <topology evidence="1">Single-pass membrane protein</topology>
    </subcellularLocation>
</comment>
<dbReference type="Gene3D" id="2.60.40.10">
    <property type="entry name" value="Immunoglobulins"/>
    <property type="match status" value="2"/>
</dbReference>
<dbReference type="GO" id="GO:0043025">
    <property type="term" value="C:neuronal cell body"/>
    <property type="evidence" value="ECO:0007669"/>
    <property type="project" value="TreeGrafter"/>
</dbReference>
<keyword evidence="5 10" id="KW-0472">Membrane</keyword>
<keyword evidence="6" id="KW-1015">Disulfide bond</keyword>
<keyword evidence="7" id="KW-0325">Glycoprotein</keyword>
<dbReference type="InterPro" id="IPR013783">
    <property type="entry name" value="Ig-like_fold"/>
</dbReference>
<dbReference type="GO" id="GO:0034113">
    <property type="term" value="P:heterotypic cell-cell adhesion"/>
    <property type="evidence" value="ECO:0007669"/>
    <property type="project" value="TreeGrafter"/>
</dbReference>
<accession>A0A8C3GWV1</accession>
<dbReference type="PROSITE" id="PS50835">
    <property type="entry name" value="IG_LIKE"/>
    <property type="match status" value="1"/>
</dbReference>
<keyword evidence="4 10" id="KW-1133">Transmembrane helix</keyword>
<evidence type="ECO:0000256" key="8">
    <source>
        <dbReference type="ARBA" id="ARBA00023319"/>
    </source>
</evidence>
<evidence type="ECO:0000313" key="11">
    <source>
        <dbReference type="Ensembl" id="ENSCMUP00000011736.2"/>
    </source>
</evidence>
<dbReference type="InterPro" id="IPR013162">
    <property type="entry name" value="CD80_C2-set"/>
</dbReference>
<dbReference type="InterPro" id="IPR036179">
    <property type="entry name" value="Ig-like_dom_sf"/>
</dbReference>
<feature type="compositionally biased region" description="Polar residues" evidence="9">
    <location>
        <begin position="329"/>
        <end position="338"/>
    </location>
</feature>
<reference evidence="11" key="2">
    <citation type="submission" date="2025-08" db="UniProtKB">
        <authorList>
            <consortium name="Ensembl"/>
        </authorList>
    </citation>
    <scope>IDENTIFICATION</scope>
</reference>
<dbReference type="GO" id="GO:0098632">
    <property type="term" value="F:cell-cell adhesion mediator activity"/>
    <property type="evidence" value="ECO:0007669"/>
    <property type="project" value="InterPro"/>
</dbReference>
<feature type="region of interest" description="Disordered" evidence="9">
    <location>
        <begin position="395"/>
        <end position="414"/>
    </location>
</feature>
<evidence type="ECO:0000256" key="1">
    <source>
        <dbReference type="ARBA" id="ARBA00004167"/>
    </source>
</evidence>
<reference evidence="12" key="1">
    <citation type="submission" date="2019-10" db="EMBL/GenBank/DDBJ databases">
        <title>Corvus moneduloides (New Caledonian crow) genome, bCorMon1, primary haplotype.</title>
        <authorList>
            <person name="Rutz C."/>
            <person name="Fungtammasan C."/>
            <person name="Mountcastle J."/>
            <person name="Formenti G."/>
            <person name="Chow W."/>
            <person name="Howe K."/>
            <person name="Steele M.P."/>
            <person name="Fernandes J."/>
            <person name="Gilbert M.T.P."/>
            <person name="Fedrigo O."/>
            <person name="Jarvis E.D."/>
            <person name="Gemmell N."/>
        </authorList>
    </citation>
    <scope>NUCLEOTIDE SEQUENCE [LARGE SCALE GENOMIC DNA]</scope>
</reference>
<feature type="region of interest" description="Disordered" evidence="9">
    <location>
        <begin position="213"/>
        <end position="249"/>
    </location>
</feature>
<dbReference type="GO" id="GO:0009986">
    <property type="term" value="C:cell surface"/>
    <property type="evidence" value="ECO:0007669"/>
    <property type="project" value="TreeGrafter"/>
</dbReference>
<proteinExistence type="predicted"/>
<dbReference type="Ensembl" id="ENSCMUT00000012635.2">
    <property type="protein sequence ID" value="ENSCMUP00000011736.2"/>
    <property type="gene ID" value="ENSCMUG00000007453.2"/>
</dbReference>
<feature type="compositionally biased region" description="Polar residues" evidence="9">
    <location>
        <begin position="221"/>
        <end position="234"/>
    </location>
</feature>
<evidence type="ECO:0000256" key="10">
    <source>
        <dbReference type="SAM" id="Phobius"/>
    </source>
</evidence>
<evidence type="ECO:0000256" key="7">
    <source>
        <dbReference type="ARBA" id="ARBA00023180"/>
    </source>
</evidence>
<keyword evidence="12" id="KW-1185">Reference proteome</keyword>
<evidence type="ECO:0000256" key="6">
    <source>
        <dbReference type="ARBA" id="ARBA00023157"/>
    </source>
</evidence>
<reference evidence="11" key="3">
    <citation type="submission" date="2025-09" db="UniProtKB">
        <authorList>
            <consortium name="Ensembl"/>
        </authorList>
    </citation>
    <scope>IDENTIFICATION</scope>
</reference>
<evidence type="ECO:0000256" key="9">
    <source>
        <dbReference type="SAM" id="MobiDB-lite"/>
    </source>
</evidence>
<evidence type="ECO:0000256" key="2">
    <source>
        <dbReference type="ARBA" id="ARBA00022692"/>
    </source>
</evidence>
<accession>A0A8U7MCL0</accession>
<dbReference type="PANTHER" id="PTHR46841:SF10">
    <property type="entry name" value="CD200 MOLECULE LIKE 1-RELATED"/>
    <property type="match status" value="1"/>
</dbReference>
<keyword evidence="3" id="KW-0732">Signal</keyword>
<feature type="region of interest" description="Disordered" evidence="9">
    <location>
        <begin position="329"/>
        <end position="363"/>
    </location>
</feature>
<dbReference type="Pfam" id="PF08205">
    <property type="entry name" value="C2-set_2"/>
    <property type="match status" value="1"/>
</dbReference>
<organism evidence="11 12">
    <name type="scientific">Corvus moneduloides</name>
    <name type="common">New Caledonian crow</name>
    <dbReference type="NCBI Taxonomy" id="1196302"/>
    <lineage>
        <taxon>Eukaryota</taxon>
        <taxon>Metazoa</taxon>
        <taxon>Chordata</taxon>
        <taxon>Craniata</taxon>
        <taxon>Vertebrata</taxon>
        <taxon>Euteleostomi</taxon>
        <taxon>Archelosauria</taxon>
        <taxon>Archosauria</taxon>
        <taxon>Dinosauria</taxon>
        <taxon>Saurischia</taxon>
        <taxon>Theropoda</taxon>
        <taxon>Coelurosauria</taxon>
        <taxon>Aves</taxon>
        <taxon>Neognathae</taxon>
        <taxon>Neoaves</taxon>
        <taxon>Telluraves</taxon>
        <taxon>Australaves</taxon>
        <taxon>Passeriformes</taxon>
        <taxon>Corvoidea</taxon>
        <taxon>Corvidae</taxon>
        <taxon>Corvus</taxon>
    </lineage>
</organism>
<protein>
    <submittedName>
        <fullName evidence="11">Uncharacterized protein</fullName>
    </submittedName>
</protein>
<dbReference type="GO" id="GO:0150079">
    <property type="term" value="P:negative regulation of neuroinflammatory response"/>
    <property type="evidence" value="ECO:0007669"/>
    <property type="project" value="TreeGrafter"/>
</dbReference>
<dbReference type="GO" id="GO:0016020">
    <property type="term" value="C:membrane"/>
    <property type="evidence" value="ECO:0007669"/>
    <property type="project" value="UniProtKB-SubCell"/>
</dbReference>